<keyword evidence="8" id="KW-1185">Reference proteome</keyword>
<dbReference type="AlphaFoldDB" id="A0AAD6BUH0"/>
<feature type="transmembrane region" description="Helical" evidence="6">
    <location>
        <begin position="199"/>
        <end position="222"/>
    </location>
</feature>
<dbReference type="GO" id="GO:0016020">
    <property type="term" value="C:membrane"/>
    <property type="evidence" value="ECO:0007669"/>
    <property type="project" value="UniProtKB-SubCell"/>
</dbReference>
<dbReference type="Proteomes" id="UP001213681">
    <property type="component" value="Unassembled WGS sequence"/>
</dbReference>
<evidence type="ECO:0000256" key="3">
    <source>
        <dbReference type="ARBA" id="ARBA00022692"/>
    </source>
</evidence>
<dbReference type="GeneID" id="81605928"/>
<evidence type="ECO:0008006" key="9">
    <source>
        <dbReference type="Google" id="ProtNLM"/>
    </source>
</evidence>
<name>A0AAD6BUH0_9EURO</name>
<evidence type="ECO:0000256" key="2">
    <source>
        <dbReference type="ARBA" id="ARBA00022448"/>
    </source>
</evidence>
<comment type="caution">
    <text evidence="7">The sequence shown here is derived from an EMBL/GenBank/DDBJ whole genome shotgun (WGS) entry which is preliminary data.</text>
</comment>
<dbReference type="RefSeq" id="XP_056760439.1">
    <property type="nucleotide sequence ID" value="XM_056915685.1"/>
</dbReference>
<evidence type="ECO:0000256" key="4">
    <source>
        <dbReference type="ARBA" id="ARBA00022989"/>
    </source>
</evidence>
<keyword evidence="5 6" id="KW-0472">Membrane</keyword>
<gene>
    <name evidence="7" type="ORF">N7458_012303</name>
</gene>
<dbReference type="Gene3D" id="1.20.1250.20">
    <property type="entry name" value="MFS general substrate transporter like domains"/>
    <property type="match status" value="1"/>
</dbReference>
<feature type="transmembrane region" description="Helical" evidence="6">
    <location>
        <begin position="437"/>
        <end position="456"/>
    </location>
</feature>
<evidence type="ECO:0000313" key="7">
    <source>
        <dbReference type="EMBL" id="KAJ5433147.1"/>
    </source>
</evidence>
<dbReference type="GO" id="GO:0022857">
    <property type="term" value="F:transmembrane transporter activity"/>
    <property type="evidence" value="ECO:0007669"/>
    <property type="project" value="InterPro"/>
</dbReference>
<feature type="transmembrane region" description="Helical" evidence="6">
    <location>
        <begin position="234"/>
        <end position="256"/>
    </location>
</feature>
<protein>
    <recommendedName>
        <fullName evidence="9">Major facilitator superfamily (MFS) profile domain-containing protein</fullName>
    </recommendedName>
</protein>
<reference evidence="7" key="1">
    <citation type="submission" date="2022-12" db="EMBL/GenBank/DDBJ databases">
        <authorList>
            <person name="Petersen C."/>
        </authorList>
    </citation>
    <scope>NUCLEOTIDE SEQUENCE</scope>
    <source>
        <strain evidence="7">IBT 16125</strain>
    </source>
</reference>
<feature type="transmembrane region" description="Helical" evidence="6">
    <location>
        <begin position="381"/>
        <end position="404"/>
    </location>
</feature>
<dbReference type="PANTHER" id="PTHR43791">
    <property type="entry name" value="PERMEASE-RELATED"/>
    <property type="match status" value="1"/>
</dbReference>
<evidence type="ECO:0000313" key="8">
    <source>
        <dbReference type="Proteomes" id="UP001213681"/>
    </source>
</evidence>
<proteinExistence type="predicted"/>
<feature type="transmembrane region" description="Helical" evidence="6">
    <location>
        <begin position="477"/>
        <end position="497"/>
    </location>
</feature>
<dbReference type="Pfam" id="PF07690">
    <property type="entry name" value="MFS_1"/>
    <property type="match status" value="1"/>
</dbReference>
<keyword evidence="2" id="KW-0813">Transport</keyword>
<reference evidence="7" key="2">
    <citation type="journal article" date="2023" name="IMA Fungus">
        <title>Comparative genomic study of the Penicillium genus elucidates a diverse pangenome and 15 lateral gene transfer events.</title>
        <authorList>
            <person name="Petersen C."/>
            <person name="Sorensen T."/>
            <person name="Nielsen M.R."/>
            <person name="Sondergaard T.E."/>
            <person name="Sorensen J.L."/>
            <person name="Fitzpatrick D.A."/>
            <person name="Frisvad J.C."/>
            <person name="Nielsen K.L."/>
        </authorList>
    </citation>
    <scope>NUCLEOTIDE SEQUENCE</scope>
    <source>
        <strain evidence="7">IBT 16125</strain>
    </source>
</reference>
<sequence length="568" mass="64891">MPTVISESLSKKTAESSVSSVLHATDFSDTDIPPLGKPQNERRFWFQRRAGYNPDAIATLPSVFDDPETAKEYQPRADWENLHRFDPNARWTSGEEYSLIRKIDLRIMVFACLMFMALELDRSNLQQALTDNFLKDLHMNTNDYNLGNTVFKLAFLCAELPSQLVSKWVGPDRWIPTQMVLWSAVAMGQYGLRGKTGFLVCRALLGVLQGGFIPDVILYLSYFYKHHELSLRLGFFWTAMNIADIIAGFLAFGLLHLRGVQGQSGWRWLFLIEGLITLLFGLSAYILMPPGPCQTANWSRGKDGWFTPREETIIVNRVIRDDPSKGTMHNRQPITPKLLWKSLCDFDLWPLYIIGLTFETPMTTPKQYLTLTLRNMGFNTFVSNLLAIPNTVISIILMLFITYLAEVTGQLTWVSLLGQIWTLPFVVYLYVVDTTTANKWVVWAIVTLLLGFPNAHPIQVGWNSRNSNTVRSRTVSAAMYNMCVQASGIIASNIYRADDAPRYRRGNRVLVALVVTNIAIYVMTKAYYVWRNKSRDKKWNAMSHQEKVHYLETTKDEGSGRLDFRFAH</sequence>
<feature type="transmembrane region" description="Helical" evidence="6">
    <location>
        <begin position="268"/>
        <end position="288"/>
    </location>
</feature>
<feature type="transmembrane region" description="Helical" evidence="6">
    <location>
        <begin position="509"/>
        <end position="530"/>
    </location>
</feature>
<evidence type="ECO:0000256" key="5">
    <source>
        <dbReference type="ARBA" id="ARBA00023136"/>
    </source>
</evidence>
<dbReference type="PANTHER" id="PTHR43791:SF65">
    <property type="entry name" value="MAJOR FACILITATOR SUPERFAMILY (MFS) PROFILE DOMAIN-CONTAINING PROTEIN-RELATED"/>
    <property type="match status" value="1"/>
</dbReference>
<dbReference type="EMBL" id="JAPVEA010000009">
    <property type="protein sequence ID" value="KAJ5433147.1"/>
    <property type="molecule type" value="Genomic_DNA"/>
</dbReference>
<accession>A0AAD6BUH0</accession>
<evidence type="ECO:0000256" key="1">
    <source>
        <dbReference type="ARBA" id="ARBA00004141"/>
    </source>
</evidence>
<comment type="subcellular location">
    <subcellularLocation>
        <location evidence="1">Membrane</location>
        <topology evidence="1">Multi-pass membrane protein</topology>
    </subcellularLocation>
</comment>
<organism evidence="7 8">
    <name type="scientific">Penicillium daleae</name>
    <dbReference type="NCBI Taxonomy" id="63821"/>
    <lineage>
        <taxon>Eukaryota</taxon>
        <taxon>Fungi</taxon>
        <taxon>Dikarya</taxon>
        <taxon>Ascomycota</taxon>
        <taxon>Pezizomycotina</taxon>
        <taxon>Eurotiomycetes</taxon>
        <taxon>Eurotiomycetidae</taxon>
        <taxon>Eurotiales</taxon>
        <taxon>Aspergillaceae</taxon>
        <taxon>Penicillium</taxon>
    </lineage>
</organism>
<keyword evidence="4 6" id="KW-1133">Transmembrane helix</keyword>
<dbReference type="InterPro" id="IPR011701">
    <property type="entry name" value="MFS"/>
</dbReference>
<keyword evidence="3 6" id="KW-0812">Transmembrane</keyword>
<dbReference type="SUPFAM" id="SSF103473">
    <property type="entry name" value="MFS general substrate transporter"/>
    <property type="match status" value="1"/>
</dbReference>
<evidence type="ECO:0000256" key="6">
    <source>
        <dbReference type="SAM" id="Phobius"/>
    </source>
</evidence>
<dbReference type="InterPro" id="IPR036259">
    <property type="entry name" value="MFS_trans_sf"/>
</dbReference>
<dbReference type="FunFam" id="1.20.1250.20:FF:000106">
    <property type="entry name" value="MFS transporter, putative"/>
    <property type="match status" value="1"/>
</dbReference>
<feature type="transmembrane region" description="Helical" evidence="6">
    <location>
        <begin position="411"/>
        <end position="431"/>
    </location>
</feature>